<dbReference type="InterPro" id="IPR036366">
    <property type="entry name" value="PGBDSf"/>
</dbReference>
<feature type="compositionally biased region" description="Low complexity" evidence="1">
    <location>
        <begin position="105"/>
        <end position="124"/>
    </location>
</feature>
<reference evidence="3" key="1">
    <citation type="journal article" date="2021" name="Front. Microbiol.">
        <title>Comprehensive Comparative Genomics and Phenotyping of Methylobacterium Species.</title>
        <authorList>
            <person name="Alessa O."/>
            <person name="Ogura Y."/>
            <person name="Fujitani Y."/>
            <person name="Takami H."/>
            <person name="Hayashi T."/>
            <person name="Sahin N."/>
            <person name="Tani A."/>
        </authorList>
    </citation>
    <scope>NUCLEOTIDE SEQUENCE</scope>
    <source>
        <strain evidence="3">DSM 17168</strain>
    </source>
</reference>
<feature type="region of interest" description="Disordered" evidence="1">
    <location>
        <begin position="1"/>
        <end position="47"/>
    </location>
</feature>
<reference evidence="3" key="2">
    <citation type="submission" date="2021-08" db="EMBL/GenBank/DDBJ databases">
        <authorList>
            <person name="Tani A."/>
            <person name="Ola A."/>
            <person name="Ogura Y."/>
            <person name="Katsura K."/>
            <person name="Hayashi T."/>
        </authorList>
    </citation>
    <scope>NUCLEOTIDE SEQUENCE</scope>
    <source>
        <strain evidence="3">DSM 17168</strain>
    </source>
</reference>
<feature type="compositionally biased region" description="Low complexity" evidence="1">
    <location>
        <begin position="163"/>
        <end position="201"/>
    </location>
</feature>
<feature type="compositionally biased region" description="Basic and acidic residues" evidence="1">
    <location>
        <begin position="255"/>
        <end position="269"/>
    </location>
</feature>
<feature type="compositionally biased region" description="Low complexity" evidence="1">
    <location>
        <begin position="25"/>
        <end position="45"/>
    </location>
</feature>
<dbReference type="RefSeq" id="WP_238236008.1">
    <property type="nucleotide sequence ID" value="NZ_BPQQ01000034.1"/>
</dbReference>
<dbReference type="Proteomes" id="UP001055153">
    <property type="component" value="Unassembled WGS sequence"/>
</dbReference>
<feature type="region of interest" description="Disordered" evidence="1">
    <location>
        <begin position="243"/>
        <end position="269"/>
    </location>
</feature>
<dbReference type="Gene3D" id="1.10.101.10">
    <property type="entry name" value="PGBD-like superfamily/PGBD"/>
    <property type="match status" value="1"/>
</dbReference>
<gene>
    <name evidence="3" type="ORF">GMJLKIPL_3135</name>
</gene>
<feature type="domain" description="Peptidoglycan binding-like" evidence="2">
    <location>
        <begin position="205"/>
        <end position="246"/>
    </location>
</feature>
<dbReference type="InterPro" id="IPR002477">
    <property type="entry name" value="Peptidoglycan-bd-like"/>
</dbReference>
<dbReference type="SUPFAM" id="SSF47090">
    <property type="entry name" value="PGBD-like"/>
    <property type="match status" value="1"/>
</dbReference>
<accession>A0ABQ4SHR4</accession>
<comment type="caution">
    <text evidence="3">The sequence shown here is derived from an EMBL/GenBank/DDBJ whole genome shotgun (WGS) entry which is preliminary data.</text>
</comment>
<sequence>MPEAPARPSDPDLTITPEARPAPRPRSASSAPRRAPARRAPAAASGVARLQERAALVLRRPAWVVGGIVGLAAVSAVAVNALNSQKGRHPAPLFARQEAAKEATKTAAARPEASPAEPRQARAAKPTDKAAEAPRDAIAEVIRGETPPGAQTTASLSPREPARAAAQKALAVVPPSRPKSLPAAAPAAEAAHPAKPAAPARTGDPQIAFAQRALVKLGYGPLAVDGLLGPTTRAALARFERERSLPGPAQVPVRTLKELASRSGLKPER</sequence>
<feature type="region of interest" description="Disordered" evidence="1">
    <location>
        <begin position="86"/>
        <end position="204"/>
    </location>
</feature>
<evidence type="ECO:0000256" key="1">
    <source>
        <dbReference type="SAM" id="MobiDB-lite"/>
    </source>
</evidence>
<organism evidence="3 4">
    <name type="scientific">Methylobacterium isbiliense</name>
    <dbReference type="NCBI Taxonomy" id="315478"/>
    <lineage>
        <taxon>Bacteria</taxon>
        <taxon>Pseudomonadati</taxon>
        <taxon>Pseudomonadota</taxon>
        <taxon>Alphaproteobacteria</taxon>
        <taxon>Hyphomicrobiales</taxon>
        <taxon>Methylobacteriaceae</taxon>
        <taxon>Methylobacterium</taxon>
    </lineage>
</organism>
<dbReference type="EMBL" id="BPQQ01000034">
    <property type="protein sequence ID" value="GJE01206.1"/>
    <property type="molecule type" value="Genomic_DNA"/>
</dbReference>
<evidence type="ECO:0000313" key="3">
    <source>
        <dbReference type="EMBL" id="GJE01206.1"/>
    </source>
</evidence>
<feature type="compositionally biased region" description="Basic and acidic residues" evidence="1">
    <location>
        <begin position="125"/>
        <end position="138"/>
    </location>
</feature>
<name>A0ABQ4SHR4_9HYPH</name>
<evidence type="ECO:0000313" key="4">
    <source>
        <dbReference type="Proteomes" id="UP001055153"/>
    </source>
</evidence>
<proteinExistence type="predicted"/>
<evidence type="ECO:0000259" key="2">
    <source>
        <dbReference type="Pfam" id="PF01471"/>
    </source>
</evidence>
<protein>
    <recommendedName>
        <fullName evidence="2">Peptidoglycan binding-like domain-containing protein</fullName>
    </recommendedName>
</protein>
<keyword evidence="4" id="KW-1185">Reference proteome</keyword>
<dbReference type="InterPro" id="IPR036365">
    <property type="entry name" value="PGBD-like_sf"/>
</dbReference>
<dbReference type="Pfam" id="PF01471">
    <property type="entry name" value="PG_binding_1"/>
    <property type="match status" value="1"/>
</dbReference>